<keyword evidence="3 4" id="KW-0342">GTP-binding</keyword>
<keyword evidence="8" id="KW-1185">Reference proteome</keyword>
<dbReference type="InterPro" id="IPR027417">
    <property type="entry name" value="P-loop_NTPase"/>
</dbReference>
<feature type="binding site" evidence="4">
    <location>
        <begin position="60"/>
        <end position="63"/>
    </location>
    <ligand>
        <name>GTP</name>
        <dbReference type="ChEBI" id="CHEBI:37565"/>
    </ligand>
</feature>
<dbReference type="NCBIfam" id="NF003828">
    <property type="entry name" value="PRK05416.1"/>
    <property type="match status" value="1"/>
</dbReference>
<evidence type="ECO:0000256" key="4">
    <source>
        <dbReference type="HAMAP-Rule" id="MF_00636"/>
    </source>
</evidence>
<feature type="binding site" evidence="4">
    <location>
        <begin position="8"/>
        <end position="15"/>
    </location>
    <ligand>
        <name>ATP</name>
        <dbReference type="ChEBI" id="CHEBI:30616"/>
    </ligand>
</feature>
<dbReference type="PIRSF" id="PIRSF005052">
    <property type="entry name" value="P-loopkin"/>
    <property type="match status" value="1"/>
</dbReference>
<feature type="domain" description="RapZ-like N-terminal" evidence="5">
    <location>
        <begin position="1"/>
        <end position="157"/>
    </location>
</feature>
<protein>
    <submittedName>
        <fullName evidence="7">RNase adapter RapZ</fullName>
    </submittedName>
</protein>
<accession>A0ABT8TFH3</accession>
<keyword evidence="1 4" id="KW-0547">Nucleotide-binding</keyword>
<dbReference type="RefSeq" id="WP_302713359.1">
    <property type="nucleotide sequence ID" value="NZ_JAULRT010000059.1"/>
</dbReference>
<dbReference type="Proteomes" id="UP001168380">
    <property type="component" value="Unassembled WGS sequence"/>
</dbReference>
<dbReference type="InterPro" id="IPR053930">
    <property type="entry name" value="RapZ-like_N"/>
</dbReference>
<dbReference type="Pfam" id="PF22740">
    <property type="entry name" value="PapZ_C"/>
    <property type="match status" value="1"/>
</dbReference>
<comment type="caution">
    <text evidence="7">The sequence shown here is derived from an EMBL/GenBank/DDBJ whole genome shotgun (WGS) entry which is preliminary data.</text>
</comment>
<evidence type="ECO:0000259" key="5">
    <source>
        <dbReference type="Pfam" id="PF03668"/>
    </source>
</evidence>
<dbReference type="Pfam" id="PF03668">
    <property type="entry name" value="RapZ-like_N"/>
    <property type="match status" value="1"/>
</dbReference>
<dbReference type="HAMAP" id="MF_00636">
    <property type="entry name" value="RapZ_like"/>
    <property type="match status" value="1"/>
</dbReference>
<organism evidence="7 8">
    <name type="scientific">Gilvimarinus algae</name>
    <dbReference type="NCBI Taxonomy" id="3058037"/>
    <lineage>
        <taxon>Bacteria</taxon>
        <taxon>Pseudomonadati</taxon>
        <taxon>Pseudomonadota</taxon>
        <taxon>Gammaproteobacteria</taxon>
        <taxon>Cellvibrionales</taxon>
        <taxon>Cellvibrionaceae</taxon>
        <taxon>Gilvimarinus</taxon>
    </lineage>
</organism>
<dbReference type="InterPro" id="IPR053931">
    <property type="entry name" value="RapZ_C"/>
</dbReference>
<evidence type="ECO:0000256" key="3">
    <source>
        <dbReference type="ARBA" id="ARBA00023134"/>
    </source>
</evidence>
<feature type="domain" description="RapZ C-terminal" evidence="6">
    <location>
        <begin position="165"/>
        <end position="284"/>
    </location>
</feature>
<dbReference type="PANTHER" id="PTHR30448">
    <property type="entry name" value="RNASE ADAPTER PROTEIN RAPZ"/>
    <property type="match status" value="1"/>
</dbReference>
<evidence type="ECO:0000259" key="6">
    <source>
        <dbReference type="Pfam" id="PF22740"/>
    </source>
</evidence>
<dbReference type="EMBL" id="JAULRT010000059">
    <property type="protein sequence ID" value="MDO3382850.1"/>
    <property type="molecule type" value="Genomic_DNA"/>
</dbReference>
<dbReference type="PANTHER" id="PTHR30448:SF0">
    <property type="entry name" value="RNASE ADAPTER PROTEIN RAPZ"/>
    <property type="match status" value="1"/>
</dbReference>
<dbReference type="InterPro" id="IPR005337">
    <property type="entry name" value="RapZ-like"/>
</dbReference>
<evidence type="ECO:0000256" key="1">
    <source>
        <dbReference type="ARBA" id="ARBA00022741"/>
    </source>
</evidence>
<name>A0ABT8TFH3_9GAMM</name>
<evidence type="ECO:0000313" key="8">
    <source>
        <dbReference type="Proteomes" id="UP001168380"/>
    </source>
</evidence>
<evidence type="ECO:0000256" key="2">
    <source>
        <dbReference type="ARBA" id="ARBA00022840"/>
    </source>
</evidence>
<dbReference type="SUPFAM" id="SSF52540">
    <property type="entry name" value="P-loop containing nucleoside triphosphate hydrolases"/>
    <property type="match status" value="1"/>
</dbReference>
<proteinExistence type="inferred from homology"/>
<sequence length="292" mass="33253">MHLVIVSGLSGSGKSTALNALEDAGYNCIDNLPVSLLPSLIAQIQIHKDAENQNFAIGIDIRDAWQDLGIFPSMIGTLKDAHLPFTVLFLDADTKKIVQRFSETRRKHPLSDKHRHLTEAINTEHQLLEPMRDSADLVIDTTALNLHQLRELIKSRVAEPHADGMAVLFESFGFKHGPPSNADLVFDARCLPNPHWEHHLRTQTGLDRDVIDFLDAEKLVQEMYEDIKGFLGRWWKHYQANNRSYITIAIGCTGGQHRSVYLCEKLQSHFSQELDNVQVRHRELNQDHTEHH</sequence>
<dbReference type="Gene3D" id="3.40.50.300">
    <property type="entry name" value="P-loop containing nucleotide triphosphate hydrolases"/>
    <property type="match status" value="1"/>
</dbReference>
<reference evidence="7" key="1">
    <citation type="submission" date="2023-07" db="EMBL/GenBank/DDBJ databases">
        <title>Gilvimarinus algae sp. nov., isolated from the surface of Kelp.</title>
        <authorList>
            <person name="Sun Y.Y."/>
            <person name="Gong Y."/>
            <person name="Du Z.J."/>
        </authorList>
    </citation>
    <scope>NUCLEOTIDE SEQUENCE</scope>
    <source>
        <strain evidence="7">SDUM040014</strain>
    </source>
</reference>
<evidence type="ECO:0000313" key="7">
    <source>
        <dbReference type="EMBL" id="MDO3382850.1"/>
    </source>
</evidence>
<keyword evidence="2 4" id="KW-0067">ATP-binding</keyword>
<gene>
    <name evidence="7" type="primary">rapZ</name>
    <name evidence="7" type="ORF">QWI16_11790</name>
</gene>